<keyword evidence="3" id="KW-1185">Reference proteome</keyword>
<name>A0A9Q0YFR0_HOLLE</name>
<feature type="compositionally biased region" description="Basic and acidic residues" evidence="1">
    <location>
        <begin position="202"/>
        <end position="228"/>
    </location>
</feature>
<comment type="caution">
    <text evidence="2">The sequence shown here is derived from an EMBL/GenBank/DDBJ whole genome shotgun (WGS) entry which is preliminary data.</text>
</comment>
<feature type="region of interest" description="Disordered" evidence="1">
    <location>
        <begin position="127"/>
        <end position="345"/>
    </location>
</feature>
<evidence type="ECO:0000256" key="1">
    <source>
        <dbReference type="SAM" id="MobiDB-lite"/>
    </source>
</evidence>
<dbReference type="AlphaFoldDB" id="A0A9Q0YFR0"/>
<feature type="compositionally biased region" description="Low complexity" evidence="1">
    <location>
        <begin position="148"/>
        <end position="160"/>
    </location>
</feature>
<dbReference type="OrthoDB" id="10068918at2759"/>
<dbReference type="EMBL" id="JAIZAY010000023">
    <property type="protein sequence ID" value="KAJ8019649.1"/>
    <property type="molecule type" value="Genomic_DNA"/>
</dbReference>
<protein>
    <submittedName>
        <fullName evidence="2">Uncharacterized protein</fullName>
    </submittedName>
</protein>
<dbReference type="Proteomes" id="UP001152320">
    <property type="component" value="Chromosome 23"/>
</dbReference>
<evidence type="ECO:0000313" key="3">
    <source>
        <dbReference type="Proteomes" id="UP001152320"/>
    </source>
</evidence>
<reference evidence="2" key="1">
    <citation type="submission" date="2021-10" db="EMBL/GenBank/DDBJ databases">
        <title>Tropical sea cucumber genome reveals ecological adaptation and Cuvierian tubules defense mechanism.</title>
        <authorList>
            <person name="Chen T."/>
        </authorList>
    </citation>
    <scope>NUCLEOTIDE SEQUENCE</scope>
    <source>
        <strain evidence="2">Nanhai2018</strain>
        <tissue evidence="2">Muscle</tissue>
    </source>
</reference>
<evidence type="ECO:0000313" key="2">
    <source>
        <dbReference type="EMBL" id="KAJ8019649.1"/>
    </source>
</evidence>
<organism evidence="2 3">
    <name type="scientific">Holothuria leucospilota</name>
    <name type="common">Black long sea cucumber</name>
    <name type="synonym">Mertensiothuria leucospilota</name>
    <dbReference type="NCBI Taxonomy" id="206669"/>
    <lineage>
        <taxon>Eukaryota</taxon>
        <taxon>Metazoa</taxon>
        <taxon>Echinodermata</taxon>
        <taxon>Eleutherozoa</taxon>
        <taxon>Echinozoa</taxon>
        <taxon>Holothuroidea</taxon>
        <taxon>Aspidochirotacea</taxon>
        <taxon>Aspidochirotida</taxon>
        <taxon>Holothuriidae</taxon>
        <taxon>Holothuria</taxon>
    </lineage>
</organism>
<sequence>MEEIREHRKKLDKGIQDKSFFQKKIMQVGDKIREYYEETLRQEVEYFEQQMEEQSLKDSQTISALKLEIERLKFGTDPTTKSNTQLRRKGATLNEVPNLNIIQTKSRSNGRRKVIFPSVRRFATLDKISESDQSDLDSDLEDRQQTPSSDSSTISSKNVSPTVGVTSPVAGDSPRLRSSQKKTMADLVTAVEQKESSMTNLRRQESLEEGNNRWKTSPKEESQTDKPRSPRKVTFSPTPTLETPPYTPLKRVEENIKPNTLSPRDADPPRRRRKSFAEFFRSSSSADKEEDGPVRRKSVASRMMSQPMAPPKPKPSRNSFSMLNFPLPGIQTKDTSREDELPPLT</sequence>
<proteinExistence type="predicted"/>
<accession>A0A9Q0YFR0</accession>
<gene>
    <name evidence="2" type="ORF">HOLleu_41315</name>
</gene>
<feature type="compositionally biased region" description="Basic and acidic residues" evidence="1">
    <location>
        <begin position="334"/>
        <end position="345"/>
    </location>
</feature>